<dbReference type="InterPro" id="IPR036908">
    <property type="entry name" value="RlpA-like_sf"/>
</dbReference>
<dbReference type="GO" id="GO:0008932">
    <property type="term" value="F:lytic endotransglycosylase activity"/>
    <property type="evidence" value="ECO:0007669"/>
    <property type="project" value="UniProtKB-UniRule"/>
</dbReference>
<keyword evidence="4" id="KW-0472">Membrane</keyword>
<reference evidence="8 9" key="1">
    <citation type="submission" date="2018-06" db="EMBL/GenBank/DDBJ databases">
        <authorList>
            <consortium name="Pathogen Informatics"/>
            <person name="Doyle S."/>
        </authorList>
    </citation>
    <scope>NUCLEOTIDE SEQUENCE [LARGE SCALE GENOMIC DNA]</scope>
    <source>
        <strain evidence="8 9">NCTC7914</strain>
    </source>
</reference>
<evidence type="ECO:0000256" key="5">
    <source>
        <dbReference type="RuleBase" id="RU003495"/>
    </source>
</evidence>
<keyword evidence="2 4" id="KW-0456">Lyase</keyword>
<accession>A0A379KI12</accession>
<dbReference type="GO" id="GO:0071555">
    <property type="term" value="P:cell wall organization"/>
    <property type="evidence" value="ECO:0007669"/>
    <property type="project" value="UniProtKB-KW"/>
</dbReference>
<dbReference type="Gene3D" id="2.40.40.10">
    <property type="entry name" value="RlpA-like domain"/>
    <property type="match status" value="1"/>
</dbReference>
<dbReference type="HAMAP" id="MF_02071">
    <property type="entry name" value="RlpA"/>
    <property type="match status" value="1"/>
</dbReference>
<sequence length="332" mass="35931">MRAMISANTFKLLACMAVGMLLVSCSSSRPAPQKSGNTVRAQPGLDINRAHKDGAPWWDVDVNKIPDATPTVHTGNYKANPYTVLGKTYYPMQDSRNYRAEGTASWYGTKFHGQNTANGELYDLYGMSAAHKTLPLPAYVRVTNLANGRSVILRVNDRGPFYSDRIIDLSYAAAKKLGYAESGTAHVRVEGIDPQQWWAQRGQQPPLMLKEPKATQPQAIAASTGRVEQWSPPAQQHAAPVVPVQVGGNNVPAGNGGSFLQVGAFANPDAAELLRSKLSTMVSAPVFISSIVRNQQTLHRVRLGPISSQGEIQQAQDSIRLANLGQAKLVTD</sequence>
<evidence type="ECO:0000313" key="8">
    <source>
        <dbReference type="EMBL" id="SUD67209.1"/>
    </source>
</evidence>
<comment type="function">
    <text evidence="4">Lytic transglycosylase with a strong preference for naked glycan strands that lack stem peptides.</text>
</comment>
<organism evidence="8 9">
    <name type="scientific">Pseudomonas putida</name>
    <name type="common">Arthrobacter siderocapsulatus</name>
    <dbReference type="NCBI Taxonomy" id="303"/>
    <lineage>
        <taxon>Bacteria</taxon>
        <taxon>Pseudomonadati</taxon>
        <taxon>Pseudomonadota</taxon>
        <taxon>Gammaproteobacteria</taxon>
        <taxon>Pseudomonadales</taxon>
        <taxon>Pseudomonadaceae</taxon>
        <taxon>Pseudomonas</taxon>
    </lineage>
</organism>
<dbReference type="PROSITE" id="PS51724">
    <property type="entry name" value="SPOR"/>
    <property type="match status" value="1"/>
</dbReference>
<proteinExistence type="inferred from homology"/>
<comment type="similarity">
    <text evidence="4 5">Belongs to the RlpA family.</text>
</comment>
<feature type="chain" id="PRO_5017090629" description="Endolytic peptidoglycan transglycosylase RlpA" evidence="6">
    <location>
        <begin position="32"/>
        <end position="332"/>
    </location>
</feature>
<gene>
    <name evidence="4" type="primary">rlpA</name>
    <name evidence="8" type="ORF">NCTC7914_01282</name>
</gene>
<dbReference type="GO" id="GO:0009279">
    <property type="term" value="C:cell outer membrane"/>
    <property type="evidence" value="ECO:0007669"/>
    <property type="project" value="TreeGrafter"/>
</dbReference>
<dbReference type="AlphaFoldDB" id="A0A379KI12"/>
<evidence type="ECO:0000256" key="2">
    <source>
        <dbReference type="ARBA" id="ARBA00023239"/>
    </source>
</evidence>
<dbReference type="GO" id="GO:0005886">
    <property type="term" value="C:plasma membrane"/>
    <property type="evidence" value="ECO:0007669"/>
    <property type="project" value="UniProtKB-SubCell"/>
</dbReference>
<dbReference type="FunFam" id="2.40.40.10:FF:000003">
    <property type="entry name" value="Endolytic peptidoglycan transglycosylase RlpA"/>
    <property type="match status" value="1"/>
</dbReference>
<dbReference type="EC" id="4.2.2.-" evidence="4"/>
<comment type="subcellular location">
    <subcellularLocation>
        <location evidence="4">Cell membrane</location>
        <topology evidence="4">Lipid-anchor</topology>
    </subcellularLocation>
</comment>
<keyword evidence="4 8" id="KW-0449">Lipoprotein</keyword>
<dbReference type="SUPFAM" id="SSF50685">
    <property type="entry name" value="Barwin-like endoglucanases"/>
    <property type="match status" value="1"/>
</dbReference>
<dbReference type="GO" id="GO:0000270">
    <property type="term" value="P:peptidoglycan metabolic process"/>
    <property type="evidence" value="ECO:0007669"/>
    <property type="project" value="UniProtKB-UniRule"/>
</dbReference>
<dbReference type="RefSeq" id="WP_046785131.1">
    <property type="nucleotide sequence ID" value="NZ_JABTYF010000001.1"/>
</dbReference>
<keyword evidence="4" id="KW-0564">Palmitate</keyword>
<feature type="signal peptide" evidence="6">
    <location>
        <begin position="1"/>
        <end position="31"/>
    </location>
</feature>
<dbReference type="InterPro" id="IPR012997">
    <property type="entry name" value="RplA"/>
</dbReference>
<keyword evidence="4" id="KW-1003">Cell membrane</keyword>
<feature type="domain" description="SPOR" evidence="7">
    <location>
        <begin position="252"/>
        <end position="332"/>
    </location>
</feature>
<dbReference type="Pfam" id="PF05036">
    <property type="entry name" value="SPOR"/>
    <property type="match status" value="1"/>
</dbReference>
<dbReference type="PANTHER" id="PTHR34183:SF1">
    <property type="entry name" value="ENDOLYTIC PEPTIDOGLYCAN TRANSGLYCOSYLASE RLPA"/>
    <property type="match status" value="1"/>
</dbReference>
<dbReference type="PROSITE" id="PS51257">
    <property type="entry name" value="PROKAR_LIPOPROTEIN"/>
    <property type="match status" value="1"/>
</dbReference>
<evidence type="ECO:0000259" key="7">
    <source>
        <dbReference type="PROSITE" id="PS51724"/>
    </source>
</evidence>
<evidence type="ECO:0000256" key="6">
    <source>
        <dbReference type="SAM" id="SignalP"/>
    </source>
</evidence>
<evidence type="ECO:0000256" key="1">
    <source>
        <dbReference type="ARBA" id="ARBA00022729"/>
    </source>
</evidence>
<dbReference type="Proteomes" id="UP000254602">
    <property type="component" value="Unassembled WGS sequence"/>
</dbReference>
<dbReference type="Gene3D" id="3.30.70.1070">
    <property type="entry name" value="Sporulation related repeat"/>
    <property type="match status" value="1"/>
</dbReference>
<dbReference type="SUPFAM" id="SSF110997">
    <property type="entry name" value="Sporulation related repeat"/>
    <property type="match status" value="1"/>
</dbReference>
<dbReference type="EMBL" id="UGUY01000001">
    <property type="protein sequence ID" value="SUD67209.1"/>
    <property type="molecule type" value="Genomic_DNA"/>
</dbReference>
<dbReference type="InterPro" id="IPR007730">
    <property type="entry name" value="SPOR-like_dom"/>
</dbReference>
<evidence type="ECO:0000313" key="9">
    <source>
        <dbReference type="Proteomes" id="UP000254602"/>
    </source>
</evidence>
<dbReference type="CDD" id="cd22268">
    <property type="entry name" value="DPBB_RlpA-like"/>
    <property type="match status" value="1"/>
</dbReference>
<evidence type="ECO:0000256" key="4">
    <source>
        <dbReference type="HAMAP-Rule" id="MF_02071"/>
    </source>
</evidence>
<keyword evidence="1 6" id="KW-0732">Signal</keyword>
<dbReference type="InterPro" id="IPR036680">
    <property type="entry name" value="SPOR-like_sf"/>
</dbReference>
<protein>
    <recommendedName>
        <fullName evidence="4">Endolytic peptidoglycan transglycosylase RlpA</fullName>
        <ecNumber evidence="4">4.2.2.-</ecNumber>
    </recommendedName>
</protein>
<dbReference type="PANTHER" id="PTHR34183">
    <property type="entry name" value="ENDOLYTIC PEPTIDOGLYCAN TRANSGLYCOSYLASE RLPA"/>
    <property type="match status" value="1"/>
</dbReference>
<name>A0A379KI12_PSEPU</name>
<dbReference type="GO" id="GO:0042834">
    <property type="term" value="F:peptidoglycan binding"/>
    <property type="evidence" value="ECO:0007669"/>
    <property type="project" value="InterPro"/>
</dbReference>
<dbReference type="InterPro" id="IPR034718">
    <property type="entry name" value="RlpA"/>
</dbReference>
<evidence type="ECO:0000256" key="3">
    <source>
        <dbReference type="ARBA" id="ARBA00023316"/>
    </source>
</evidence>
<dbReference type="NCBIfam" id="TIGR00413">
    <property type="entry name" value="rlpA"/>
    <property type="match status" value="1"/>
</dbReference>
<keyword evidence="3 4" id="KW-0961">Cell wall biogenesis/degradation</keyword>
<dbReference type="InterPro" id="IPR009009">
    <property type="entry name" value="RlpA-like_DPBB"/>
</dbReference>
<dbReference type="Pfam" id="PF03330">
    <property type="entry name" value="DPBB_1"/>
    <property type="match status" value="1"/>
</dbReference>